<proteinExistence type="predicted"/>
<evidence type="ECO:0000313" key="2">
    <source>
        <dbReference type="Proteomes" id="UP000296049"/>
    </source>
</evidence>
<dbReference type="EMBL" id="KB743585">
    <property type="protein sequence ID" value="EOA97892.1"/>
    <property type="molecule type" value="Genomic_DNA"/>
</dbReference>
<dbReference type="Proteomes" id="UP000296049">
    <property type="component" value="Unassembled WGS sequence"/>
</dbReference>
<evidence type="ECO:0000313" key="1">
    <source>
        <dbReference type="EMBL" id="EOA97892.1"/>
    </source>
</evidence>
<dbReference type="AlphaFoldDB" id="R0LCC0"/>
<accession>R0LCC0</accession>
<protein>
    <submittedName>
        <fullName evidence="1">Uncharacterized protein</fullName>
    </submittedName>
</protein>
<keyword evidence="2" id="KW-1185">Reference proteome</keyword>
<sequence>MDSLKSIFEKRSLNNCDSMQLQKLKAFQMHIHRSEHRAAALKFTLSRKVCKAQTKANSLTDEREEAEGHVPCCPHAEAQHPAAMPVLAAVPQGPFCCHPNGSEVFTGHRECLKEEPAFARIKATLFVPGC</sequence>
<organism evidence="1 2">
    <name type="scientific">Anas platyrhynchos</name>
    <name type="common">Mallard</name>
    <name type="synonym">Anas boschas</name>
    <dbReference type="NCBI Taxonomy" id="8839"/>
    <lineage>
        <taxon>Eukaryota</taxon>
        <taxon>Metazoa</taxon>
        <taxon>Chordata</taxon>
        <taxon>Craniata</taxon>
        <taxon>Vertebrata</taxon>
        <taxon>Euteleostomi</taxon>
        <taxon>Archelosauria</taxon>
        <taxon>Archosauria</taxon>
        <taxon>Dinosauria</taxon>
        <taxon>Saurischia</taxon>
        <taxon>Theropoda</taxon>
        <taxon>Coelurosauria</taxon>
        <taxon>Aves</taxon>
        <taxon>Neognathae</taxon>
        <taxon>Galloanserae</taxon>
        <taxon>Anseriformes</taxon>
        <taxon>Anatidae</taxon>
        <taxon>Anatinae</taxon>
        <taxon>Anas</taxon>
    </lineage>
</organism>
<gene>
    <name evidence="1" type="ORF">Anapl_11414</name>
</gene>
<name>R0LCC0_ANAPL</name>
<reference evidence="2" key="1">
    <citation type="journal article" date="2013" name="Nat. Genet.">
        <title>The duck genome and transcriptome provide insight into an avian influenza virus reservoir species.</title>
        <authorList>
            <person name="Huang Y."/>
            <person name="Li Y."/>
            <person name="Burt D.W."/>
            <person name="Chen H."/>
            <person name="Zhang Y."/>
            <person name="Qian W."/>
            <person name="Kim H."/>
            <person name="Gan S."/>
            <person name="Zhao Y."/>
            <person name="Li J."/>
            <person name="Yi K."/>
            <person name="Feng H."/>
            <person name="Zhu P."/>
            <person name="Li B."/>
            <person name="Liu Q."/>
            <person name="Fairley S."/>
            <person name="Magor K.E."/>
            <person name="Du Z."/>
            <person name="Hu X."/>
            <person name="Goodman L."/>
            <person name="Tafer H."/>
            <person name="Vignal A."/>
            <person name="Lee T."/>
            <person name="Kim K.W."/>
            <person name="Sheng Z."/>
            <person name="An Y."/>
            <person name="Searle S."/>
            <person name="Herrero J."/>
            <person name="Groenen M.A."/>
            <person name="Crooijmans R.P."/>
            <person name="Faraut T."/>
            <person name="Cai Q."/>
            <person name="Webster R.G."/>
            <person name="Aldridge J.R."/>
            <person name="Warren W.C."/>
            <person name="Bartschat S."/>
            <person name="Kehr S."/>
            <person name="Marz M."/>
            <person name="Stadler P.F."/>
            <person name="Smith J."/>
            <person name="Kraus R.H."/>
            <person name="Zhao Y."/>
            <person name="Ren L."/>
            <person name="Fei J."/>
            <person name="Morisson M."/>
            <person name="Kaiser P."/>
            <person name="Griffin D.K."/>
            <person name="Rao M."/>
            <person name="Pitel F."/>
            <person name="Wang J."/>
            <person name="Li N."/>
        </authorList>
    </citation>
    <scope>NUCLEOTIDE SEQUENCE [LARGE SCALE GENOMIC DNA]</scope>
</reference>